<evidence type="ECO:0000256" key="4">
    <source>
        <dbReference type="ARBA" id="ARBA00011062"/>
    </source>
</evidence>
<comment type="subcellular location">
    <subcellularLocation>
        <location evidence="3 9">Cytoplasm</location>
    </subcellularLocation>
</comment>
<evidence type="ECO:0000256" key="5">
    <source>
        <dbReference type="ARBA" id="ARBA00022490"/>
    </source>
</evidence>
<evidence type="ECO:0000256" key="8">
    <source>
        <dbReference type="ARBA" id="ARBA00022801"/>
    </source>
</evidence>
<reference evidence="11 12" key="1">
    <citation type="journal article" date="2009" name="J. Bacteriol.">
        <title>Draft genome sequence of the extremely acidophilic bacterium Acidithiobacillus caldus ATCC 51756 reveals metabolic versatility in the genus Acidithiobacillus.</title>
        <authorList>
            <person name="Valdes J."/>
            <person name="Quatrini R."/>
            <person name="Hallberg K."/>
            <person name="Dopson M."/>
            <person name="Valenzuela P.D."/>
            <person name="Holmes D.S."/>
        </authorList>
    </citation>
    <scope>NUCLEOTIDE SEQUENCE [LARGE SCALE GENOMIC DNA]</scope>
    <source>
        <strain evidence="12">ATCC 51756 / DSM 8584 / KU</strain>
    </source>
</reference>
<evidence type="ECO:0000313" key="12">
    <source>
        <dbReference type="Proteomes" id="UP000005522"/>
    </source>
</evidence>
<dbReference type="AlphaFoldDB" id="A0A059ZWE1"/>
<dbReference type="HAMAP" id="MF_00060">
    <property type="entry name" value="SurE"/>
    <property type="match status" value="1"/>
</dbReference>
<evidence type="ECO:0000256" key="1">
    <source>
        <dbReference type="ARBA" id="ARBA00000815"/>
    </source>
</evidence>
<evidence type="ECO:0000256" key="2">
    <source>
        <dbReference type="ARBA" id="ARBA00001946"/>
    </source>
</evidence>
<dbReference type="SUPFAM" id="SSF64167">
    <property type="entry name" value="SurE-like"/>
    <property type="match status" value="1"/>
</dbReference>
<comment type="cofactor">
    <cofactor evidence="2">
        <name>Mg(2+)</name>
        <dbReference type="ChEBI" id="CHEBI:18420"/>
    </cofactor>
</comment>
<dbReference type="Pfam" id="PF01975">
    <property type="entry name" value="SurE"/>
    <property type="match status" value="1"/>
</dbReference>
<dbReference type="NCBIfam" id="TIGR00087">
    <property type="entry name" value="surE"/>
    <property type="match status" value="1"/>
</dbReference>
<dbReference type="GO" id="GO:0008253">
    <property type="term" value="F:5'-nucleotidase activity"/>
    <property type="evidence" value="ECO:0007669"/>
    <property type="project" value="UniProtKB-UniRule"/>
</dbReference>
<dbReference type="GO" id="GO:0005737">
    <property type="term" value="C:cytoplasm"/>
    <property type="evidence" value="ECO:0007669"/>
    <property type="project" value="UniProtKB-SubCell"/>
</dbReference>
<evidence type="ECO:0000256" key="6">
    <source>
        <dbReference type="ARBA" id="ARBA00022723"/>
    </source>
</evidence>
<dbReference type="GO" id="GO:0008254">
    <property type="term" value="F:3'-nucleotidase activity"/>
    <property type="evidence" value="ECO:0007669"/>
    <property type="project" value="TreeGrafter"/>
</dbReference>
<dbReference type="InterPro" id="IPR030048">
    <property type="entry name" value="SurE"/>
</dbReference>
<dbReference type="FunFam" id="3.40.1210.10:FF:000001">
    <property type="entry name" value="5'/3'-nucleotidase SurE"/>
    <property type="match status" value="1"/>
</dbReference>
<dbReference type="InterPro" id="IPR036523">
    <property type="entry name" value="SurE-like_sf"/>
</dbReference>
<dbReference type="GO" id="GO:0004309">
    <property type="term" value="F:exopolyphosphatase activity"/>
    <property type="evidence" value="ECO:0007669"/>
    <property type="project" value="TreeGrafter"/>
</dbReference>
<feature type="binding site" evidence="9">
    <location>
        <position position="9"/>
    </location>
    <ligand>
        <name>a divalent metal cation</name>
        <dbReference type="ChEBI" id="CHEBI:60240"/>
    </ligand>
</feature>
<evidence type="ECO:0000259" key="10">
    <source>
        <dbReference type="Pfam" id="PF01975"/>
    </source>
</evidence>
<feature type="binding site" evidence="9">
    <location>
        <position position="10"/>
    </location>
    <ligand>
        <name>a divalent metal cation</name>
        <dbReference type="ChEBI" id="CHEBI:60240"/>
    </ligand>
</feature>
<dbReference type="Gene3D" id="3.40.1210.10">
    <property type="entry name" value="Survival protein SurE-like phosphatase/nucleotidase"/>
    <property type="match status" value="1"/>
</dbReference>
<dbReference type="Proteomes" id="UP000005522">
    <property type="component" value="Chromosome"/>
</dbReference>
<accession>A0A059ZWE1</accession>
<dbReference type="PANTHER" id="PTHR30457:SF12">
    <property type="entry name" value="5'_3'-NUCLEOTIDASE SURE"/>
    <property type="match status" value="1"/>
</dbReference>
<evidence type="ECO:0000256" key="9">
    <source>
        <dbReference type="HAMAP-Rule" id="MF_00060"/>
    </source>
</evidence>
<evidence type="ECO:0000313" key="11">
    <source>
        <dbReference type="EMBL" id="AIA54222.1"/>
    </source>
</evidence>
<protein>
    <recommendedName>
        <fullName evidence="9">5'-nucleotidase SurE</fullName>
        <ecNumber evidence="9">3.1.3.5</ecNumber>
    </recommendedName>
    <alternativeName>
        <fullName evidence="9">Nucleoside 5'-monophosphate phosphohydrolase</fullName>
    </alternativeName>
</protein>
<dbReference type="NCBIfam" id="NF001489">
    <property type="entry name" value="PRK00346.1-3"/>
    <property type="match status" value="1"/>
</dbReference>
<dbReference type="EMBL" id="CP005986">
    <property type="protein sequence ID" value="AIA54222.1"/>
    <property type="molecule type" value="Genomic_DNA"/>
</dbReference>
<dbReference type="HOGENOM" id="CLU_045192_1_2_6"/>
<feature type="domain" description="Survival protein SurE-like phosphatase/nucleotidase" evidence="10">
    <location>
        <begin position="4"/>
        <end position="185"/>
    </location>
</feature>
<proteinExistence type="inferred from homology"/>
<comment type="catalytic activity">
    <reaction evidence="1 9">
        <text>a ribonucleoside 5'-phosphate + H2O = a ribonucleoside + phosphate</text>
        <dbReference type="Rhea" id="RHEA:12484"/>
        <dbReference type="ChEBI" id="CHEBI:15377"/>
        <dbReference type="ChEBI" id="CHEBI:18254"/>
        <dbReference type="ChEBI" id="CHEBI:43474"/>
        <dbReference type="ChEBI" id="CHEBI:58043"/>
        <dbReference type="EC" id="3.1.3.5"/>
    </reaction>
</comment>
<dbReference type="eggNOG" id="COG0496">
    <property type="taxonomic scope" value="Bacteria"/>
</dbReference>
<gene>
    <name evidence="9" type="primary">surE</name>
    <name evidence="11" type="ORF">Acaty_c0332</name>
</gene>
<dbReference type="InterPro" id="IPR002828">
    <property type="entry name" value="SurE-like_Pase/nucleotidase"/>
</dbReference>
<dbReference type="RefSeq" id="WP_004870352.1">
    <property type="nucleotide sequence ID" value="NZ_CP005986.1"/>
</dbReference>
<comment type="cofactor">
    <cofactor evidence="9">
        <name>a divalent metal cation</name>
        <dbReference type="ChEBI" id="CHEBI:60240"/>
    </cofactor>
    <text evidence="9">Binds 1 divalent metal cation per subunit.</text>
</comment>
<evidence type="ECO:0000256" key="7">
    <source>
        <dbReference type="ARBA" id="ARBA00022741"/>
    </source>
</evidence>
<organism evidence="11 12">
    <name type="scientific">Acidithiobacillus caldus (strain ATCC 51756 / DSM 8584 / KU)</name>
    <dbReference type="NCBI Taxonomy" id="637389"/>
    <lineage>
        <taxon>Bacteria</taxon>
        <taxon>Pseudomonadati</taxon>
        <taxon>Pseudomonadota</taxon>
        <taxon>Acidithiobacillia</taxon>
        <taxon>Acidithiobacillales</taxon>
        <taxon>Acidithiobacillaceae</taxon>
        <taxon>Acidithiobacillus</taxon>
    </lineage>
</organism>
<comment type="similarity">
    <text evidence="4 9">Belongs to the SurE nucleotidase family.</text>
</comment>
<name>A0A059ZWE1_ACICK</name>
<dbReference type="EC" id="3.1.3.5" evidence="9"/>
<evidence type="ECO:0000256" key="3">
    <source>
        <dbReference type="ARBA" id="ARBA00004496"/>
    </source>
</evidence>
<feature type="binding site" evidence="9">
    <location>
        <position position="40"/>
    </location>
    <ligand>
        <name>a divalent metal cation</name>
        <dbReference type="ChEBI" id="CHEBI:60240"/>
    </ligand>
</feature>
<keyword evidence="6 9" id="KW-0479">Metal-binding</keyword>
<dbReference type="GeneID" id="92930350"/>
<feature type="binding site" evidence="9">
    <location>
        <position position="93"/>
    </location>
    <ligand>
        <name>a divalent metal cation</name>
        <dbReference type="ChEBI" id="CHEBI:60240"/>
    </ligand>
</feature>
<dbReference type="PANTHER" id="PTHR30457">
    <property type="entry name" value="5'-NUCLEOTIDASE SURE"/>
    <property type="match status" value="1"/>
</dbReference>
<dbReference type="GO" id="GO:0046872">
    <property type="term" value="F:metal ion binding"/>
    <property type="evidence" value="ECO:0007669"/>
    <property type="project" value="UniProtKB-UniRule"/>
</dbReference>
<dbReference type="KEGG" id="acz:Acaty_c0332"/>
<keyword evidence="8 9" id="KW-0378">Hydrolase</keyword>
<dbReference type="NCBIfam" id="NF001490">
    <property type="entry name" value="PRK00346.1-4"/>
    <property type="match status" value="1"/>
</dbReference>
<sequence>MPRILLSNDDGYLAPGLAALAKALEPLGEVQVVAPEQDRSGASNSLTLDRPLRVRTGLNGFLYLVGGTPTDCVHLAATGILPEVPDMVVSGINRGANMGDDVLYSGTVAAAMEGRFLGLPAIAVSLVGRDPEHYDSAARVAADLVRGLLSNPLPADTILNVNVPDLPYAQLRGREVTRLGRRHKSEWVIPAADPRGEPVYWIGPSGREADAGPGTDFDAVRRGYVSITPLDLDMTRYRFLESLSEWLQCCPM</sequence>
<keyword evidence="7 9" id="KW-0547">Nucleotide-binding</keyword>
<keyword evidence="5 9" id="KW-0963">Cytoplasm</keyword>
<dbReference type="GO" id="GO:0000166">
    <property type="term" value="F:nucleotide binding"/>
    <property type="evidence" value="ECO:0007669"/>
    <property type="project" value="UniProtKB-KW"/>
</dbReference>
<comment type="function">
    <text evidence="9">Nucleotidase that shows phosphatase activity on nucleoside 5'-monophosphates.</text>
</comment>